<feature type="compositionally biased region" description="Basic and acidic residues" evidence="1">
    <location>
        <begin position="152"/>
        <end position="161"/>
    </location>
</feature>
<feature type="region of interest" description="Disordered" evidence="1">
    <location>
        <begin position="132"/>
        <end position="333"/>
    </location>
</feature>
<evidence type="ECO:0000313" key="3">
    <source>
        <dbReference type="EMBL" id="PHH80899.1"/>
    </source>
</evidence>
<dbReference type="Gene3D" id="1.25.40.10">
    <property type="entry name" value="Tetratricopeptide repeat domain"/>
    <property type="match status" value="1"/>
</dbReference>
<dbReference type="GO" id="GO:0072318">
    <property type="term" value="P:clathrin coat disassembly"/>
    <property type="evidence" value="ECO:0007669"/>
    <property type="project" value="TreeGrafter"/>
</dbReference>
<evidence type="ECO:0000259" key="2">
    <source>
        <dbReference type="PROSITE" id="PS50030"/>
    </source>
</evidence>
<sequence length="838" mass="90304">MDDLSGIDWSKPAPSQPKPAPMRLPPKQPAPSLRPTPSTLASGRVAPAPSSTKDSFSNLVSFGQAKPSQNLTLAERQAQLEAEKRKKDDERRKQSEAQFGSAQQWDALGSRAFTPSPSLAVAAEDDDLFAAFNKDTQVDNASHYPPPASDPPDAKQLDLRDPTAWSSVAGSKAATLVAQDDDDDDPFGLGQLKSSPAAPPIKDDDDDFLGDLGRPVDEVRKKRQETDQPEPGKPIERDDSSSSSEAEQPRRQSRPRPGDDALNRAVAQLVDYGFSPADAMRGLKQTGNNPQAAANWLLDEAHRKAKQKSQGRTPSAGPNRQPTEEVSGEPDFAKSAAAVGTSLFKTANSLWKTGQKKMQRAVADFQQQEEDTGRPKWMRDAGQEQRPSRAPAATATDEALALESAPPAPARAARSTSSSGSQSRSSPAPRWQQQPQPPPMSDARSRLNRLAADDDDSFSSYVSAGRRRKPTSPAEPPPVRPETQPSLMPDAEAPKPSRPMSPRPTAAQTPASAPTRNGSKPAPRITTPQPAPRRVPPVDSAALQASTRHRLQGTAHFKRGDFATAHASYSSSMAGVPSSHPLMIVLLTNRALTALKTGEPKQAVSDADEALNIIGPNRGRDELVSVSSETGQEEKRPMTDLYGKALSRKAEALEQMEKWAEAGAVWQLCVEAGAGGPTAVKGRQRCQEAQRPKPKAKPVAAPPRPRARPATTTGKSSAAVVRLREANEAAAREEDEKFALADVVDARVSAWRDGKRDNLRALLGSLDKVLWANSGWKPVGMHELVMANRVKVVYMKAIAKTHPDKLPQDANTEVRLVAGLVFSTLNESWDRFKADNGL</sequence>
<feature type="compositionally biased region" description="Basic and acidic residues" evidence="1">
    <location>
        <begin position="81"/>
        <end position="95"/>
    </location>
</feature>
<dbReference type="GO" id="GO:0005737">
    <property type="term" value="C:cytoplasm"/>
    <property type="evidence" value="ECO:0007669"/>
    <property type="project" value="TreeGrafter"/>
</dbReference>
<dbReference type="SUPFAM" id="SSF48452">
    <property type="entry name" value="TPR-like"/>
    <property type="match status" value="1"/>
</dbReference>
<feature type="compositionally biased region" description="Basic and acidic residues" evidence="1">
    <location>
        <begin position="371"/>
        <end position="387"/>
    </location>
</feature>
<gene>
    <name evidence="3" type="ORF">CDD80_5819</name>
</gene>
<name>A0A2C5XZ05_9HYPO</name>
<dbReference type="SUPFAM" id="SSF46934">
    <property type="entry name" value="UBA-like"/>
    <property type="match status" value="1"/>
</dbReference>
<feature type="region of interest" description="Disordered" evidence="1">
    <location>
        <begin position="678"/>
        <end position="720"/>
    </location>
</feature>
<feature type="domain" description="UBA" evidence="2">
    <location>
        <begin position="257"/>
        <end position="300"/>
    </location>
</feature>
<organism evidence="3 4">
    <name type="scientific">Ophiocordyceps camponoti-rufipedis</name>
    <dbReference type="NCBI Taxonomy" id="2004952"/>
    <lineage>
        <taxon>Eukaryota</taxon>
        <taxon>Fungi</taxon>
        <taxon>Dikarya</taxon>
        <taxon>Ascomycota</taxon>
        <taxon>Pezizomycotina</taxon>
        <taxon>Sordariomycetes</taxon>
        <taxon>Hypocreomycetidae</taxon>
        <taxon>Hypocreales</taxon>
        <taxon>Ophiocordycipitaceae</taxon>
        <taxon>Ophiocordyceps</taxon>
    </lineage>
</organism>
<dbReference type="EMBL" id="NJES01000006">
    <property type="protein sequence ID" value="PHH80899.1"/>
    <property type="molecule type" value="Genomic_DNA"/>
</dbReference>
<feature type="compositionally biased region" description="Low complexity" evidence="1">
    <location>
        <begin position="503"/>
        <end position="516"/>
    </location>
</feature>
<feature type="compositionally biased region" description="Pro residues" evidence="1">
    <location>
        <begin position="14"/>
        <end position="34"/>
    </location>
</feature>
<dbReference type="GO" id="GO:0031982">
    <property type="term" value="C:vesicle"/>
    <property type="evidence" value="ECO:0007669"/>
    <property type="project" value="TreeGrafter"/>
</dbReference>
<dbReference type="Gene3D" id="1.10.287.110">
    <property type="entry name" value="DnaJ domain"/>
    <property type="match status" value="1"/>
</dbReference>
<keyword evidence="4" id="KW-1185">Reference proteome</keyword>
<dbReference type="AlphaFoldDB" id="A0A2C5XZ05"/>
<reference evidence="3 4" key="1">
    <citation type="submission" date="2017-06" db="EMBL/GenBank/DDBJ databases">
        <title>Ant-infecting Ophiocordyceps genomes reveal a high diversity of potential behavioral manipulation genes and a possible major role for enterotoxins.</title>
        <authorList>
            <person name="De Bekker C."/>
            <person name="Evans H.C."/>
            <person name="Brachmann A."/>
            <person name="Hughes D.P."/>
        </authorList>
    </citation>
    <scope>NUCLEOTIDE SEQUENCE [LARGE SCALE GENOMIC DNA]</scope>
    <source>
        <strain evidence="3 4">Map16</strain>
    </source>
</reference>
<feature type="compositionally biased region" description="Polar residues" evidence="1">
    <location>
        <begin position="49"/>
        <end position="72"/>
    </location>
</feature>
<dbReference type="Proteomes" id="UP000226431">
    <property type="component" value="Unassembled WGS sequence"/>
</dbReference>
<dbReference type="FunFam" id="1.25.40.10:FF:000354">
    <property type="entry name" value="UBA domain-containing protein 7"/>
    <property type="match status" value="1"/>
</dbReference>
<dbReference type="InterPro" id="IPR015940">
    <property type="entry name" value="UBA"/>
</dbReference>
<dbReference type="InterPro" id="IPR011990">
    <property type="entry name" value="TPR-like_helical_dom_sf"/>
</dbReference>
<evidence type="ECO:0000313" key="4">
    <source>
        <dbReference type="Proteomes" id="UP000226431"/>
    </source>
</evidence>
<dbReference type="OrthoDB" id="1717591at2759"/>
<dbReference type="Pfam" id="PF22562">
    <property type="entry name" value="UBA_7"/>
    <property type="match status" value="1"/>
</dbReference>
<evidence type="ECO:0000256" key="1">
    <source>
        <dbReference type="SAM" id="MobiDB-lite"/>
    </source>
</evidence>
<feature type="region of interest" description="Disordered" evidence="1">
    <location>
        <begin position="354"/>
        <end position="541"/>
    </location>
</feature>
<dbReference type="GO" id="GO:0030276">
    <property type="term" value="F:clathrin binding"/>
    <property type="evidence" value="ECO:0007669"/>
    <property type="project" value="TreeGrafter"/>
</dbReference>
<feature type="compositionally biased region" description="Low complexity" evidence="1">
    <location>
        <begin position="390"/>
        <end position="434"/>
    </location>
</feature>
<proteinExistence type="predicted"/>
<comment type="caution">
    <text evidence="3">The sequence shown here is derived from an EMBL/GenBank/DDBJ whole genome shotgun (WGS) entry which is preliminary data.</text>
</comment>
<feature type="compositionally biased region" description="Polar residues" evidence="1">
    <location>
        <begin position="310"/>
        <end position="321"/>
    </location>
</feature>
<dbReference type="GO" id="GO:0072583">
    <property type="term" value="P:clathrin-dependent endocytosis"/>
    <property type="evidence" value="ECO:0007669"/>
    <property type="project" value="TreeGrafter"/>
</dbReference>
<accession>A0A2C5XZ05</accession>
<dbReference type="PANTHER" id="PTHR23172:SF19">
    <property type="entry name" value="J DOMAIN-CONTAINING PROTEIN"/>
    <property type="match status" value="1"/>
</dbReference>
<feature type="compositionally biased region" description="Basic and acidic residues" evidence="1">
    <location>
        <begin position="214"/>
        <end position="226"/>
    </location>
</feature>
<dbReference type="SUPFAM" id="SSF46565">
    <property type="entry name" value="Chaperone J-domain"/>
    <property type="match status" value="1"/>
</dbReference>
<protein>
    <recommendedName>
        <fullName evidence="2">UBA domain-containing protein</fullName>
    </recommendedName>
</protein>
<dbReference type="STRING" id="2004952.A0A2C5XZ05"/>
<dbReference type="PROSITE" id="PS50030">
    <property type="entry name" value="UBA"/>
    <property type="match status" value="1"/>
</dbReference>
<dbReference type="InterPro" id="IPR036869">
    <property type="entry name" value="J_dom_sf"/>
</dbReference>
<feature type="region of interest" description="Disordered" evidence="1">
    <location>
        <begin position="1"/>
        <end position="112"/>
    </location>
</feature>
<dbReference type="SMART" id="SM00165">
    <property type="entry name" value="UBA"/>
    <property type="match status" value="1"/>
</dbReference>
<dbReference type="FunFam" id="1.10.287.110:FF:000002">
    <property type="entry name" value="putative tyrosine-protein phosphatase auxilin isoform X2"/>
    <property type="match status" value="1"/>
</dbReference>
<dbReference type="PANTHER" id="PTHR23172">
    <property type="entry name" value="AUXILIN/CYCLIN G-ASSOCIATED KINASE-RELATED"/>
    <property type="match status" value="1"/>
</dbReference>
<dbReference type="Gene3D" id="1.10.8.10">
    <property type="entry name" value="DNA helicase RuvA subunit, C-terminal domain"/>
    <property type="match status" value="1"/>
</dbReference>
<dbReference type="InterPro" id="IPR009060">
    <property type="entry name" value="UBA-like_sf"/>
</dbReference>